<sequence length="230" mass="25621">MKRRKQLFTAALIFLGLLLFANQGFSQELKLRDSRTKHFTVHFAEALTTTELGALKKDLEDAYSDILRGLFEIVGGKDFNGRPIDIVIFGMTGDFTSLTGLPWWSASCVVGDSIYLQPMRTLKSRGILSEVIRHEVALVFIKRLSGGGEPPVWLAEGLSVHLSGEIERLRARTRGERPKVSGTGDIDSLLLDRVDIDKNRWGYILAYEAVKEMIDKGEGGEILRLLTGGR</sequence>
<reference evidence="1" key="2">
    <citation type="submission" date="2021-01" db="EMBL/GenBank/DDBJ databases">
        <authorList>
            <person name="Hahn C.R."/>
            <person name="Youssef N.H."/>
            <person name="Elshahed M."/>
        </authorList>
    </citation>
    <scope>NUCLEOTIDE SEQUENCE</scope>
    <source>
        <strain evidence="1">Zod_Metabat.24</strain>
    </source>
</reference>
<reference evidence="1" key="1">
    <citation type="journal article" date="2021" name="Environ. Microbiol.">
        <title>Genomic characterization of three novel Desulfobacterota classes expand the metabolic and phylogenetic diversity of the phylum.</title>
        <authorList>
            <person name="Murphy C.L."/>
            <person name="Biggerstaff J."/>
            <person name="Eichhorn A."/>
            <person name="Ewing E."/>
            <person name="Shahan R."/>
            <person name="Soriano D."/>
            <person name="Stewart S."/>
            <person name="VanMol K."/>
            <person name="Walker R."/>
            <person name="Walters P."/>
            <person name="Elshahed M.S."/>
            <person name="Youssef N.H."/>
        </authorList>
    </citation>
    <scope>NUCLEOTIDE SEQUENCE</scope>
    <source>
        <strain evidence="1">Zod_Metabat.24</strain>
    </source>
</reference>
<organism evidence="1 2">
    <name type="scientific">Candidatus Zymogenus saltonus</name>
    <dbReference type="NCBI Taxonomy" id="2844893"/>
    <lineage>
        <taxon>Bacteria</taxon>
        <taxon>Deltaproteobacteria</taxon>
        <taxon>Candidatus Zymogenia</taxon>
        <taxon>Candidatus Zymogeniales</taxon>
        <taxon>Candidatus Zymogenaceae</taxon>
        <taxon>Candidatus Zymogenus</taxon>
    </lineage>
</organism>
<dbReference type="Proteomes" id="UP000809273">
    <property type="component" value="Unassembled WGS sequence"/>
</dbReference>
<dbReference type="EMBL" id="JAFGIX010000054">
    <property type="protein sequence ID" value="MBN1573734.1"/>
    <property type="molecule type" value="Genomic_DNA"/>
</dbReference>
<evidence type="ECO:0000313" key="2">
    <source>
        <dbReference type="Proteomes" id="UP000809273"/>
    </source>
</evidence>
<evidence type="ECO:0008006" key="3">
    <source>
        <dbReference type="Google" id="ProtNLM"/>
    </source>
</evidence>
<evidence type="ECO:0000313" key="1">
    <source>
        <dbReference type="EMBL" id="MBN1573734.1"/>
    </source>
</evidence>
<name>A0A9D8KGG6_9DELT</name>
<dbReference type="AlphaFoldDB" id="A0A9D8KGG6"/>
<protein>
    <recommendedName>
        <fullName evidence="3">Peptidase</fullName>
    </recommendedName>
</protein>
<accession>A0A9D8KGG6</accession>
<comment type="caution">
    <text evidence="1">The sequence shown here is derived from an EMBL/GenBank/DDBJ whole genome shotgun (WGS) entry which is preliminary data.</text>
</comment>
<gene>
    <name evidence="1" type="ORF">JW984_11115</name>
</gene>
<proteinExistence type="predicted"/>